<accession>A0ABY8R7Z0</accession>
<sequence>MEKVTQFIEEKMVPKVAKFSNLRYIKALRSGFFAIMPLTIIGSIFLLIADFPVSGYAEFMANIFGANWELI</sequence>
<dbReference type="PANTHER" id="PTHR33989">
    <property type="match status" value="1"/>
</dbReference>
<evidence type="ECO:0000313" key="3">
    <source>
        <dbReference type="Proteomes" id="UP001239169"/>
    </source>
</evidence>
<protein>
    <recommendedName>
        <fullName evidence="4">PTS sugar transporter subunit IIC</fullName>
    </recommendedName>
</protein>
<dbReference type="PANTHER" id="PTHR33989:SF4">
    <property type="entry name" value="PTS SYSTEM N,N'-DIACETYLCHITOBIOSE-SPECIFIC EIIC COMPONENT"/>
    <property type="match status" value="1"/>
</dbReference>
<dbReference type="Proteomes" id="UP001239169">
    <property type="component" value="Chromosome"/>
</dbReference>
<gene>
    <name evidence="2" type="ORF">QJS64_08050</name>
</gene>
<proteinExistence type="predicted"/>
<dbReference type="EMBL" id="CP124685">
    <property type="protein sequence ID" value="WGX76956.1"/>
    <property type="molecule type" value="Genomic_DNA"/>
</dbReference>
<organism evidence="2 3">
    <name type="scientific">Paraclostridium bifermentans</name>
    <name type="common">Clostridium bifermentans</name>
    <dbReference type="NCBI Taxonomy" id="1490"/>
    <lineage>
        <taxon>Bacteria</taxon>
        <taxon>Bacillati</taxon>
        <taxon>Bacillota</taxon>
        <taxon>Clostridia</taxon>
        <taxon>Peptostreptococcales</taxon>
        <taxon>Peptostreptococcaceae</taxon>
        <taxon>Paraclostridium</taxon>
    </lineage>
</organism>
<keyword evidence="1" id="KW-0812">Transmembrane</keyword>
<name>A0ABY8R7Z0_PARBF</name>
<evidence type="ECO:0000256" key="1">
    <source>
        <dbReference type="SAM" id="Phobius"/>
    </source>
</evidence>
<keyword evidence="1" id="KW-0472">Membrane</keyword>
<feature type="transmembrane region" description="Helical" evidence="1">
    <location>
        <begin position="27"/>
        <end position="49"/>
    </location>
</feature>
<dbReference type="InterPro" id="IPR051088">
    <property type="entry name" value="PTS_Sugar-EIIC/EIIB"/>
</dbReference>
<keyword evidence="3" id="KW-1185">Reference proteome</keyword>
<reference evidence="2 3" key="1">
    <citation type="submission" date="2023-04" db="EMBL/GenBank/DDBJ databases">
        <title>Bacteria Genome Submission.</title>
        <authorList>
            <person name="Isaac P."/>
        </authorList>
    </citation>
    <scope>NUCLEOTIDE SEQUENCE [LARGE SCALE GENOMIC DNA]</scope>
    <source>
        <strain evidence="2 3">SampleS7P1</strain>
    </source>
</reference>
<evidence type="ECO:0000313" key="2">
    <source>
        <dbReference type="EMBL" id="WGX76956.1"/>
    </source>
</evidence>
<keyword evidence="1" id="KW-1133">Transmembrane helix</keyword>
<evidence type="ECO:0008006" key="4">
    <source>
        <dbReference type="Google" id="ProtNLM"/>
    </source>
</evidence>